<sequence>MLNHLNTNTHSCRTVHFKGIRLDATMVREDLVERVFLLQFQVCRWQKLSAD</sequence>
<dbReference type="AlphaFoldDB" id="A0A0B1TSC9"/>
<accession>A0A0B1TSC9</accession>
<gene>
    <name evidence="1" type="ORF">OESDEN_01286</name>
</gene>
<evidence type="ECO:0000313" key="2">
    <source>
        <dbReference type="Proteomes" id="UP000053660"/>
    </source>
</evidence>
<evidence type="ECO:0000313" key="1">
    <source>
        <dbReference type="EMBL" id="KHJ98737.1"/>
    </source>
</evidence>
<organism evidence="1 2">
    <name type="scientific">Oesophagostomum dentatum</name>
    <name type="common">Nodular worm</name>
    <dbReference type="NCBI Taxonomy" id="61180"/>
    <lineage>
        <taxon>Eukaryota</taxon>
        <taxon>Metazoa</taxon>
        <taxon>Ecdysozoa</taxon>
        <taxon>Nematoda</taxon>
        <taxon>Chromadorea</taxon>
        <taxon>Rhabditida</taxon>
        <taxon>Rhabditina</taxon>
        <taxon>Rhabditomorpha</taxon>
        <taxon>Strongyloidea</taxon>
        <taxon>Strongylidae</taxon>
        <taxon>Oesophagostomum</taxon>
    </lineage>
</organism>
<dbReference type="EMBL" id="KN549280">
    <property type="protein sequence ID" value="KHJ98737.1"/>
    <property type="molecule type" value="Genomic_DNA"/>
</dbReference>
<proteinExistence type="predicted"/>
<keyword evidence="2" id="KW-1185">Reference proteome</keyword>
<protein>
    <submittedName>
        <fullName evidence="1">Uncharacterized protein</fullName>
    </submittedName>
</protein>
<name>A0A0B1TSC9_OESDE</name>
<dbReference type="Proteomes" id="UP000053660">
    <property type="component" value="Unassembled WGS sequence"/>
</dbReference>
<reference evidence="1 2" key="1">
    <citation type="submission" date="2014-03" db="EMBL/GenBank/DDBJ databases">
        <title>Draft genome of the hookworm Oesophagostomum dentatum.</title>
        <authorList>
            <person name="Mitreva M."/>
        </authorList>
    </citation>
    <scope>NUCLEOTIDE SEQUENCE [LARGE SCALE GENOMIC DNA]</scope>
    <source>
        <strain evidence="1 2">OD-Hann</strain>
    </source>
</reference>